<dbReference type="AlphaFoldDB" id="A0A6A4SXT7"/>
<accession>A0A6A4SXT7</accession>
<comment type="caution">
    <text evidence="1">The sequence shown here is derived from an EMBL/GenBank/DDBJ whole genome shotgun (WGS) entry which is preliminary data.</text>
</comment>
<name>A0A6A4SXT7_SCOMX</name>
<dbReference type="Proteomes" id="UP000438429">
    <property type="component" value="Unassembled WGS sequence"/>
</dbReference>
<dbReference type="EMBL" id="VEVO01000007">
    <property type="protein sequence ID" value="KAF0040046.1"/>
    <property type="molecule type" value="Genomic_DNA"/>
</dbReference>
<protein>
    <submittedName>
        <fullName evidence="1">Uncharacterized protein</fullName>
    </submittedName>
</protein>
<proteinExistence type="predicted"/>
<gene>
    <name evidence="1" type="ORF">F2P81_008281</name>
</gene>
<reference evidence="1 2" key="1">
    <citation type="submission" date="2019-06" db="EMBL/GenBank/DDBJ databases">
        <title>Draft genomes of female and male turbot (Scophthalmus maximus).</title>
        <authorList>
            <person name="Xu H."/>
            <person name="Xu X.-W."/>
            <person name="Shao C."/>
            <person name="Chen S."/>
        </authorList>
    </citation>
    <scope>NUCLEOTIDE SEQUENCE [LARGE SCALE GENOMIC DNA]</scope>
    <source>
        <strain evidence="1">Ysfricsl-2016a</strain>
        <tissue evidence="1">Blood</tissue>
    </source>
</reference>
<evidence type="ECO:0000313" key="1">
    <source>
        <dbReference type="EMBL" id="KAF0040046.1"/>
    </source>
</evidence>
<evidence type="ECO:0000313" key="2">
    <source>
        <dbReference type="Proteomes" id="UP000438429"/>
    </source>
</evidence>
<organism evidence="1 2">
    <name type="scientific">Scophthalmus maximus</name>
    <name type="common">Turbot</name>
    <name type="synonym">Psetta maxima</name>
    <dbReference type="NCBI Taxonomy" id="52904"/>
    <lineage>
        <taxon>Eukaryota</taxon>
        <taxon>Metazoa</taxon>
        <taxon>Chordata</taxon>
        <taxon>Craniata</taxon>
        <taxon>Vertebrata</taxon>
        <taxon>Euteleostomi</taxon>
        <taxon>Actinopterygii</taxon>
        <taxon>Neopterygii</taxon>
        <taxon>Teleostei</taxon>
        <taxon>Neoteleostei</taxon>
        <taxon>Acanthomorphata</taxon>
        <taxon>Carangaria</taxon>
        <taxon>Pleuronectiformes</taxon>
        <taxon>Pleuronectoidei</taxon>
        <taxon>Scophthalmidae</taxon>
        <taxon>Scophthalmus</taxon>
    </lineage>
</organism>
<sequence length="89" mass="9825">MLLLAFLNLTSPHSIKPVCSPDFLQLPQSSSTDPREPARLVSSHCGIHVRAERAGRKAAAFRGERAGRRLSVIRLMATAFRFNAILNLL</sequence>